<organism evidence="1 2">
    <name type="scientific">Mesorhizobium onobrychidis</name>
    <dbReference type="NCBI Taxonomy" id="2775404"/>
    <lineage>
        <taxon>Bacteria</taxon>
        <taxon>Pseudomonadati</taxon>
        <taxon>Pseudomonadota</taxon>
        <taxon>Alphaproteobacteria</taxon>
        <taxon>Hyphomicrobiales</taxon>
        <taxon>Phyllobacteriaceae</taxon>
        <taxon>Mesorhizobium</taxon>
    </lineage>
</organism>
<name>A0ABY5R720_9HYPH</name>
<evidence type="ECO:0000313" key="1">
    <source>
        <dbReference type="EMBL" id="UVC19276.1"/>
    </source>
</evidence>
<evidence type="ECO:0000313" key="2">
    <source>
        <dbReference type="Proteomes" id="UP001058098"/>
    </source>
</evidence>
<sequence length="124" mass="13210">MLQHVIRSFDPCMTAPRIGMQLAPRGGGKTVFSGESRLSGPLSPCRPPTGGRLKKRQTFQICSKKMVEIMKIGPLLAASILTEPGLHPGDAMGHRVATWQLPKPYMTSFVARGLPGAVSPSSAA</sequence>
<reference evidence="1" key="1">
    <citation type="submission" date="2020-09" db="EMBL/GenBank/DDBJ databases">
        <title>Rhizobia associated with sainfoin plants.</title>
        <authorList>
            <person name="Asharfi S."/>
            <person name="Kuzmanovic N."/>
            <person name="Bunk B."/>
            <person name="Sproeer C."/>
            <person name="Becker M."/>
            <person name="Thuenen T."/>
        </authorList>
    </citation>
    <scope>NUCLEOTIDE SEQUENCE</scope>
    <source>
        <strain evidence="1">OM4</strain>
    </source>
</reference>
<gene>
    <name evidence="1" type="ORF">IHQ72_32090</name>
</gene>
<accession>A0ABY5R720</accession>
<protein>
    <submittedName>
        <fullName evidence="1">Uncharacterized protein</fullName>
    </submittedName>
</protein>
<dbReference type="EMBL" id="CP062229">
    <property type="protein sequence ID" value="UVC19276.1"/>
    <property type="molecule type" value="Genomic_DNA"/>
</dbReference>
<dbReference type="Proteomes" id="UP001058098">
    <property type="component" value="Chromosome"/>
</dbReference>
<proteinExistence type="predicted"/>
<keyword evidence="2" id="KW-1185">Reference proteome</keyword>